<proteinExistence type="predicted"/>
<evidence type="ECO:0000313" key="1">
    <source>
        <dbReference type="EMBL" id="KGK98223.1"/>
    </source>
</evidence>
<dbReference type="RefSeq" id="WP_135607199.1">
    <property type="nucleotide sequence ID" value="NZ_CAAGSM010000001.1"/>
</dbReference>
<dbReference type="AlphaFoldDB" id="A0A099T249"/>
<evidence type="ECO:0000313" key="2">
    <source>
        <dbReference type="Proteomes" id="UP000029859"/>
    </source>
</evidence>
<reference evidence="1 2" key="1">
    <citation type="submission" date="2014-09" db="EMBL/GenBank/DDBJ databases">
        <title>Draft genome sequence of an obligately methylotrophic methanogen, Methanococcoides methylutens, isolated from marine sediment.</title>
        <authorList>
            <person name="Guan Y."/>
            <person name="Ngugi D.K."/>
            <person name="Blom J."/>
            <person name="Ali S."/>
            <person name="Ferry J.G."/>
            <person name="Stingl U."/>
        </authorList>
    </citation>
    <scope>NUCLEOTIDE SEQUENCE [LARGE SCALE GENOMIC DNA]</scope>
    <source>
        <strain evidence="1 2">DSM 2657</strain>
    </source>
</reference>
<dbReference type="EMBL" id="JRHO01000014">
    <property type="protein sequence ID" value="KGK98223.1"/>
    <property type="molecule type" value="Genomic_DNA"/>
</dbReference>
<comment type="caution">
    <text evidence="1">The sequence shown here is derived from an EMBL/GenBank/DDBJ whole genome shotgun (WGS) entry which is preliminary data.</text>
</comment>
<organism evidence="1 2">
    <name type="scientific">Methanococcoides methylutens</name>
    <dbReference type="NCBI Taxonomy" id="2226"/>
    <lineage>
        <taxon>Archaea</taxon>
        <taxon>Methanobacteriati</taxon>
        <taxon>Methanobacteriota</taxon>
        <taxon>Stenosarchaea group</taxon>
        <taxon>Methanomicrobia</taxon>
        <taxon>Methanosarcinales</taxon>
        <taxon>Methanosarcinaceae</taxon>
        <taxon>Methanococcoides</taxon>
    </lineage>
</organism>
<keyword evidence="2" id="KW-1185">Reference proteome</keyword>
<dbReference type="Proteomes" id="UP000029859">
    <property type="component" value="Unassembled WGS sequence"/>
</dbReference>
<sequence>MKDAYISLQLFKNRLGLISSFETKVACNFDIDELNAEEVNGFYEQIGLNEVLNKLECDK</sequence>
<accession>A0A099T249</accession>
<name>A0A099T249_METMT</name>
<protein>
    <submittedName>
        <fullName evidence="1">Uncharacterized protein</fullName>
    </submittedName>
</protein>
<gene>
    <name evidence="1" type="ORF">LI82_10920</name>
</gene>